<organism evidence="10 11">
    <name type="scientific">Emticicia oligotrophica (strain DSM 17448 / CIP 109782 / MTCC 6937 / GPTSA100-15)</name>
    <dbReference type="NCBI Taxonomy" id="929562"/>
    <lineage>
        <taxon>Bacteria</taxon>
        <taxon>Pseudomonadati</taxon>
        <taxon>Bacteroidota</taxon>
        <taxon>Cytophagia</taxon>
        <taxon>Cytophagales</taxon>
        <taxon>Leadbetterellaceae</taxon>
        <taxon>Emticicia</taxon>
    </lineage>
</organism>
<name>A0ABM5N2W9_EMTOG</name>
<keyword evidence="4 9" id="KW-0812">Transmembrane</keyword>
<evidence type="ECO:0000256" key="7">
    <source>
        <dbReference type="ARBA" id="ARBA00023136"/>
    </source>
</evidence>
<keyword evidence="7 9" id="KW-0472">Membrane</keyword>
<dbReference type="HAMAP" id="MF_00115">
    <property type="entry name" value="MscL"/>
    <property type="match status" value="1"/>
</dbReference>
<feature type="transmembrane region" description="Helical" evidence="9">
    <location>
        <begin position="12"/>
        <end position="31"/>
    </location>
</feature>
<evidence type="ECO:0000313" key="11">
    <source>
        <dbReference type="Proteomes" id="UP000002875"/>
    </source>
</evidence>
<keyword evidence="6 9" id="KW-0406">Ion transport</keyword>
<keyword evidence="8 9" id="KW-0407">Ion channel</keyword>
<dbReference type="EMBL" id="CP002961">
    <property type="protein sequence ID" value="AFK03692.1"/>
    <property type="molecule type" value="Genomic_DNA"/>
</dbReference>
<dbReference type="InterPro" id="IPR037673">
    <property type="entry name" value="MSC/AndL"/>
</dbReference>
<keyword evidence="2 9" id="KW-0813">Transport</keyword>
<dbReference type="NCBIfam" id="TIGR00220">
    <property type="entry name" value="mscL"/>
    <property type="match status" value="1"/>
</dbReference>
<feature type="transmembrane region" description="Helical" evidence="9">
    <location>
        <begin position="69"/>
        <end position="87"/>
    </location>
</feature>
<dbReference type="Proteomes" id="UP000002875">
    <property type="component" value="Chromosome"/>
</dbReference>
<evidence type="ECO:0000256" key="2">
    <source>
        <dbReference type="ARBA" id="ARBA00022448"/>
    </source>
</evidence>
<evidence type="ECO:0000256" key="9">
    <source>
        <dbReference type="HAMAP-Rule" id="MF_00115"/>
    </source>
</evidence>
<dbReference type="InterPro" id="IPR001185">
    <property type="entry name" value="MS_channel"/>
</dbReference>
<keyword evidence="5 9" id="KW-1133">Transmembrane helix</keyword>
<evidence type="ECO:0000256" key="3">
    <source>
        <dbReference type="ARBA" id="ARBA00022475"/>
    </source>
</evidence>
<evidence type="ECO:0000256" key="5">
    <source>
        <dbReference type="ARBA" id="ARBA00022989"/>
    </source>
</evidence>
<keyword evidence="9" id="KW-0997">Cell inner membrane</keyword>
<dbReference type="Gene3D" id="1.10.1200.120">
    <property type="entry name" value="Large-conductance mechanosensitive channel, MscL, domain 1"/>
    <property type="match status" value="1"/>
</dbReference>
<keyword evidence="3 9" id="KW-1003">Cell membrane</keyword>
<evidence type="ECO:0000256" key="8">
    <source>
        <dbReference type="ARBA" id="ARBA00023303"/>
    </source>
</evidence>
<dbReference type="Pfam" id="PF01741">
    <property type="entry name" value="MscL"/>
    <property type="match status" value="1"/>
</dbReference>
<keyword evidence="11" id="KW-1185">Reference proteome</keyword>
<dbReference type="PANTHER" id="PTHR30266">
    <property type="entry name" value="MECHANOSENSITIVE CHANNEL MSCL"/>
    <property type="match status" value="1"/>
</dbReference>
<sequence length="118" mass="13134">MVEKIKVFLMRGNIIDLATGVVIGTAFQKIISAMIDKIFMPFVGVLVGGVNLKDRYAEILTVKIGWGEALQSTFDFVVVGTILYFFLKALGQNTEAKPQADDLLIEIRDELRKLNAKK</sequence>
<dbReference type="PANTHER" id="PTHR30266:SF2">
    <property type="entry name" value="LARGE-CONDUCTANCE MECHANOSENSITIVE CHANNEL"/>
    <property type="match status" value="1"/>
</dbReference>
<proteinExistence type="inferred from homology"/>
<dbReference type="InterPro" id="IPR036019">
    <property type="entry name" value="MscL_channel"/>
</dbReference>
<protein>
    <recommendedName>
        <fullName evidence="9">Large-conductance mechanosensitive channel</fullName>
    </recommendedName>
</protein>
<evidence type="ECO:0000256" key="6">
    <source>
        <dbReference type="ARBA" id="ARBA00023065"/>
    </source>
</evidence>
<reference evidence="10 11" key="1">
    <citation type="submission" date="2011-07" db="EMBL/GenBank/DDBJ databases">
        <title>The complete genome of chromosome of Emticicia oligotrophica DSM 17448.</title>
        <authorList>
            <consortium name="US DOE Joint Genome Institute (JGI-PGF)"/>
            <person name="Lucas S."/>
            <person name="Han J."/>
            <person name="Lapidus A."/>
            <person name="Bruce D."/>
            <person name="Goodwin L."/>
            <person name="Pitluck S."/>
            <person name="Peters L."/>
            <person name="Kyrpides N."/>
            <person name="Mavromatis K."/>
            <person name="Ivanova N."/>
            <person name="Ovchinnikova G."/>
            <person name="Teshima H."/>
            <person name="Detter J.C."/>
            <person name="Tapia R."/>
            <person name="Han C."/>
            <person name="Land M."/>
            <person name="Hauser L."/>
            <person name="Markowitz V."/>
            <person name="Cheng J.-F."/>
            <person name="Hugenholtz P."/>
            <person name="Woyke T."/>
            <person name="Wu D."/>
            <person name="Tindall B."/>
            <person name="Pomrenke H."/>
            <person name="Brambilla E."/>
            <person name="Klenk H.-P."/>
            <person name="Eisen J.A."/>
        </authorList>
    </citation>
    <scope>NUCLEOTIDE SEQUENCE [LARGE SCALE GENOMIC DNA]</scope>
    <source>
        <strain evidence="10 11">DSM 17448</strain>
    </source>
</reference>
<gene>
    <name evidence="9" type="primary">mscL</name>
    <name evidence="10" type="ordered locus">Emtol_2556</name>
</gene>
<evidence type="ECO:0000313" key="10">
    <source>
        <dbReference type="EMBL" id="AFK03692.1"/>
    </source>
</evidence>
<accession>A0ABM5N2W9</accession>
<evidence type="ECO:0000256" key="1">
    <source>
        <dbReference type="ARBA" id="ARBA00004141"/>
    </source>
</evidence>
<evidence type="ECO:0000256" key="4">
    <source>
        <dbReference type="ARBA" id="ARBA00022692"/>
    </source>
</evidence>
<dbReference type="SUPFAM" id="SSF81330">
    <property type="entry name" value="Gated mechanosensitive channel"/>
    <property type="match status" value="1"/>
</dbReference>
<comment type="subcellular location">
    <subcellularLocation>
        <location evidence="9">Cell inner membrane</location>
        <topology evidence="9">Multi-pass membrane protein</topology>
    </subcellularLocation>
    <subcellularLocation>
        <location evidence="1">Membrane</location>
        <topology evidence="1">Multi-pass membrane protein</topology>
    </subcellularLocation>
</comment>
<comment type="subunit">
    <text evidence="9">Homopentamer.</text>
</comment>
<dbReference type="RefSeq" id="WP_015029389.1">
    <property type="nucleotide sequence ID" value="NC_018748.1"/>
</dbReference>
<comment type="similarity">
    <text evidence="9">Belongs to the MscL family.</text>
</comment>
<comment type="function">
    <text evidence="9">Channel that opens in response to stretch forces in the membrane lipid bilayer. May participate in the regulation of osmotic pressure changes within the cell.</text>
</comment>